<feature type="compositionally biased region" description="Pro residues" evidence="1">
    <location>
        <begin position="126"/>
        <end position="136"/>
    </location>
</feature>
<reference evidence="3 4" key="1">
    <citation type="submission" date="2021-12" db="EMBL/GenBank/DDBJ databases">
        <title>Discovery of the Pendulisporaceae a myxobacterial family with distinct sporulation behavior and unique specialized metabolism.</title>
        <authorList>
            <person name="Garcia R."/>
            <person name="Popoff A."/>
            <person name="Bader C.D."/>
            <person name="Loehr J."/>
            <person name="Walesch S."/>
            <person name="Walt C."/>
            <person name="Boldt J."/>
            <person name="Bunk B."/>
            <person name="Haeckl F.J.F.P.J."/>
            <person name="Gunesch A.P."/>
            <person name="Birkelbach J."/>
            <person name="Nuebel U."/>
            <person name="Pietschmann T."/>
            <person name="Bach T."/>
            <person name="Mueller R."/>
        </authorList>
    </citation>
    <scope>NUCLEOTIDE SEQUENCE [LARGE SCALE GENOMIC DNA]</scope>
    <source>
        <strain evidence="3 4">MSr11954</strain>
    </source>
</reference>
<evidence type="ECO:0000313" key="4">
    <source>
        <dbReference type="Proteomes" id="UP001370348"/>
    </source>
</evidence>
<feature type="compositionally biased region" description="Low complexity" evidence="1">
    <location>
        <begin position="146"/>
        <end position="158"/>
    </location>
</feature>
<dbReference type="PANTHER" id="PTHR34387:SF1">
    <property type="entry name" value="PERIPLASMIC IMMUNOGENIC PROTEIN"/>
    <property type="match status" value="1"/>
</dbReference>
<keyword evidence="4" id="KW-1185">Reference proteome</keyword>
<proteinExistence type="predicted"/>
<gene>
    <name evidence="3" type="ORF">LZC94_20805</name>
</gene>
<keyword evidence="2" id="KW-0732">Signal</keyword>
<dbReference type="RefSeq" id="WP_394829259.1">
    <property type="nucleotide sequence ID" value="NZ_CP089984.1"/>
</dbReference>
<feature type="signal peptide" evidence="2">
    <location>
        <begin position="1"/>
        <end position="20"/>
    </location>
</feature>
<evidence type="ECO:0000313" key="3">
    <source>
        <dbReference type="EMBL" id="WXB19654.1"/>
    </source>
</evidence>
<organism evidence="3 4">
    <name type="scientific">Pendulispora albinea</name>
    <dbReference type="NCBI Taxonomy" id="2741071"/>
    <lineage>
        <taxon>Bacteria</taxon>
        <taxon>Pseudomonadati</taxon>
        <taxon>Myxococcota</taxon>
        <taxon>Myxococcia</taxon>
        <taxon>Myxococcales</taxon>
        <taxon>Sorangiineae</taxon>
        <taxon>Pendulisporaceae</taxon>
        <taxon>Pendulispora</taxon>
    </lineage>
</organism>
<name>A0ABZ2MAW5_9BACT</name>
<evidence type="ECO:0000256" key="2">
    <source>
        <dbReference type="SAM" id="SignalP"/>
    </source>
</evidence>
<protein>
    <submittedName>
        <fullName evidence="3">SIMPL domain-containing protein</fullName>
    </submittedName>
</protein>
<dbReference type="InterPro" id="IPR052022">
    <property type="entry name" value="26kDa_periplasmic_antigen"/>
</dbReference>
<accession>A0ABZ2MAW5</accession>
<dbReference type="Proteomes" id="UP001370348">
    <property type="component" value="Chromosome"/>
</dbReference>
<dbReference type="EMBL" id="CP089984">
    <property type="protein sequence ID" value="WXB19654.1"/>
    <property type="molecule type" value="Genomic_DNA"/>
</dbReference>
<dbReference type="Pfam" id="PF04402">
    <property type="entry name" value="SIMPL"/>
    <property type="match status" value="1"/>
</dbReference>
<dbReference type="InterPro" id="IPR007497">
    <property type="entry name" value="SIMPL/DUF541"/>
</dbReference>
<dbReference type="PANTHER" id="PTHR34387">
    <property type="entry name" value="SLR1258 PROTEIN"/>
    <property type="match status" value="1"/>
</dbReference>
<feature type="region of interest" description="Disordered" evidence="1">
    <location>
        <begin position="109"/>
        <end position="158"/>
    </location>
</feature>
<sequence length="295" mass="30170">MPSISTLAKLGLFVFALPLAAGCANNGEAQPAASPSQTSILVVGKGEAHAKPDIAHINLGVEERSATVSEAMQRNTTQMNQLVAALKNVGIAEKDIQTSNFNVRFERELNTPPPPYPMESAVPAAPAKPLPAPTPAPGSSKGPKVTAPGRGAPGTAAAAAPAAKTPAGFYVVSNSVEITVRDVARVGAVIDAAAAAGSNNIWGVNFELEKKDAVEGELRQKAVADARTRAEALAKLSGVQLGPIVSVSEVVSGRDVPAPMPYAGAAKMEAASSTPVEAGQMTFHGDIQVIFAIKK</sequence>
<evidence type="ECO:0000256" key="1">
    <source>
        <dbReference type="SAM" id="MobiDB-lite"/>
    </source>
</evidence>
<feature type="chain" id="PRO_5045231138" evidence="2">
    <location>
        <begin position="21"/>
        <end position="295"/>
    </location>
</feature>
<dbReference type="Gene3D" id="3.30.70.2970">
    <property type="entry name" value="Protein of unknown function (DUF541), domain 2"/>
    <property type="match status" value="1"/>
</dbReference>